<dbReference type="AlphaFoldDB" id="M7BLM4"/>
<name>M7BLM4_CHEMY</name>
<organism evidence="2 3">
    <name type="scientific">Chelonia mydas</name>
    <name type="common">Green sea-turtle</name>
    <name type="synonym">Chelonia agassizi</name>
    <dbReference type="NCBI Taxonomy" id="8469"/>
    <lineage>
        <taxon>Eukaryota</taxon>
        <taxon>Metazoa</taxon>
        <taxon>Chordata</taxon>
        <taxon>Craniata</taxon>
        <taxon>Vertebrata</taxon>
        <taxon>Euteleostomi</taxon>
        <taxon>Archelosauria</taxon>
        <taxon>Testudinata</taxon>
        <taxon>Testudines</taxon>
        <taxon>Cryptodira</taxon>
        <taxon>Durocryptodira</taxon>
        <taxon>Americhelydia</taxon>
        <taxon>Chelonioidea</taxon>
        <taxon>Cheloniidae</taxon>
        <taxon>Chelonia</taxon>
    </lineage>
</organism>
<evidence type="ECO:0000313" key="3">
    <source>
        <dbReference type="Proteomes" id="UP000031443"/>
    </source>
</evidence>
<gene>
    <name evidence="2" type="ORF">UY3_09953</name>
</gene>
<accession>M7BLM4</accession>
<dbReference type="EMBL" id="KB538241">
    <property type="protein sequence ID" value="EMP32903.1"/>
    <property type="molecule type" value="Genomic_DNA"/>
</dbReference>
<sequence>MEEKSYSRDQQQCHMKAKELWQVYQKEREANSQSGAEPQNYSFYKELHAILGRDTTTNPKSPMDTSEEPESQAPSMKSEEEDEMDEEEVEEYGGQATGSPVA</sequence>
<feature type="compositionally biased region" description="Polar residues" evidence="1">
    <location>
        <begin position="54"/>
        <end position="64"/>
    </location>
</feature>
<evidence type="ECO:0000313" key="2">
    <source>
        <dbReference type="EMBL" id="EMP32903.1"/>
    </source>
</evidence>
<protein>
    <submittedName>
        <fullName evidence="2">Uncharacterized protein</fullName>
    </submittedName>
</protein>
<dbReference type="Proteomes" id="UP000031443">
    <property type="component" value="Unassembled WGS sequence"/>
</dbReference>
<feature type="region of interest" description="Disordered" evidence="1">
    <location>
        <begin position="48"/>
        <end position="102"/>
    </location>
</feature>
<dbReference type="PANTHER" id="PTHR47595:SF1">
    <property type="entry name" value="MYB_SANT-LIKE DNA-BINDING DOMAIN-CONTAINING PROTEIN"/>
    <property type="match status" value="1"/>
</dbReference>
<proteinExistence type="predicted"/>
<evidence type="ECO:0000256" key="1">
    <source>
        <dbReference type="SAM" id="MobiDB-lite"/>
    </source>
</evidence>
<feature type="compositionally biased region" description="Acidic residues" evidence="1">
    <location>
        <begin position="79"/>
        <end position="91"/>
    </location>
</feature>
<keyword evidence="3" id="KW-1185">Reference proteome</keyword>
<reference evidence="3" key="1">
    <citation type="journal article" date="2013" name="Nat. Genet.">
        <title>The draft genomes of soft-shell turtle and green sea turtle yield insights into the development and evolution of the turtle-specific body plan.</title>
        <authorList>
            <person name="Wang Z."/>
            <person name="Pascual-Anaya J."/>
            <person name="Zadissa A."/>
            <person name="Li W."/>
            <person name="Niimura Y."/>
            <person name="Huang Z."/>
            <person name="Li C."/>
            <person name="White S."/>
            <person name="Xiong Z."/>
            <person name="Fang D."/>
            <person name="Wang B."/>
            <person name="Ming Y."/>
            <person name="Chen Y."/>
            <person name="Zheng Y."/>
            <person name="Kuraku S."/>
            <person name="Pignatelli M."/>
            <person name="Herrero J."/>
            <person name="Beal K."/>
            <person name="Nozawa M."/>
            <person name="Li Q."/>
            <person name="Wang J."/>
            <person name="Zhang H."/>
            <person name="Yu L."/>
            <person name="Shigenobu S."/>
            <person name="Wang J."/>
            <person name="Liu J."/>
            <person name="Flicek P."/>
            <person name="Searle S."/>
            <person name="Wang J."/>
            <person name="Kuratani S."/>
            <person name="Yin Y."/>
            <person name="Aken B."/>
            <person name="Zhang G."/>
            <person name="Irie N."/>
        </authorList>
    </citation>
    <scope>NUCLEOTIDE SEQUENCE [LARGE SCALE GENOMIC DNA]</scope>
</reference>
<dbReference type="PANTHER" id="PTHR47595">
    <property type="entry name" value="HEAT SHOCK 70 KDA PROTEIN 14"/>
    <property type="match status" value="1"/>
</dbReference>